<keyword evidence="6" id="KW-1185">Reference proteome</keyword>
<evidence type="ECO:0000313" key="6">
    <source>
        <dbReference type="Proteomes" id="UP000219993"/>
    </source>
</evidence>
<sequence>MILQHDFLDRVSRNQGGAFYIFDGSLFESNILRFRKQLREHYENSEVAYACKANYMPQIGKILSRIGCMCEVVSRFEYEVATRYLDPENVVFNGPVKRINDLKEALSRSCMVNIDSFREIQYLETISPCVERIEIGLRISPPWDRQDGPSRFGFRPDEKELDRALEMLRRIPNLTIIGLHCHASGRGRGVDHHVMRVHELMKLRETLKKEPKVNISIINVGGGYIGEMPHSLKCQFPDDLPSMRDYAKAIGKEMLLHENGESVKLIVEPGVSMVANTMCLIAEVVEIRKRGEKNQALLDTNINQVNPTRSQRRPVVSQVIKKRKDASCRENYRLVGNTCMEHDVLVEEFVGCLEEGDFVAFENRGAYSINYTPPFIVPAPAVVDVRGEVLKSPDTFETVLQAYVE</sequence>
<dbReference type="InterPro" id="IPR029066">
    <property type="entry name" value="PLP-binding_barrel"/>
</dbReference>
<reference evidence="5 6" key="1">
    <citation type="journal article" date="2017" name="Sci. Rep.">
        <title>Revealing the Saline Adaptation Strategies of the Halophilic Bacterium Halomonas beimenensis through High-throughput Omics and Transposon Mutagenesis Approaches.</title>
        <authorList>
            <person name="Chen Y.H."/>
            <person name="Lin S.S."/>
            <person name="Shyu Y.T."/>
        </authorList>
    </citation>
    <scope>NUCLEOTIDE SEQUENCE [LARGE SCALE GENOMIC DNA]</scope>
    <source>
        <strain evidence="5 6">NTU-111</strain>
    </source>
</reference>
<protein>
    <submittedName>
        <fullName evidence="5">Diaminopimelate decarboxylase</fullName>
    </submittedName>
</protein>
<proteinExistence type="predicted"/>
<name>A0A291P8D7_9GAMM</name>
<evidence type="ECO:0000256" key="1">
    <source>
        <dbReference type="ARBA" id="ARBA00001933"/>
    </source>
</evidence>
<dbReference type="InterPro" id="IPR022644">
    <property type="entry name" value="De-COase2_N"/>
</dbReference>
<organism evidence="5 6">
    <name type="scientific">Halomonas beimenensis</name>
    <dbReference type="NCBI Taxonomy" id="475662"/>
    <lineage>
        <taxon>Bacteria</taxon>
        <taxon>Pseudomonadati</taxon>
        <taxon>Pseudomonadota</taxon>
        <taxon>Gammaproteobacteria</taxon>
        <taxon>Oceanospirillales</taxon>
        <taxon>Halomonadaceae</taxon>
        <taxon>Halomonas</taxon>
    </lineage>
</organism>
<dbReference type="GO" id="GO:0009089">
    <property type="term" value="P:lysine biosynthetic process via diaminopimelate"/>
    <property type="evidence" value="ECO:0007669"/>
    <property type="project" value="TreeGrafter"/>
</dbReference>
<dbReference type="OrthoDB" id="9802147at2"/>
<evidence type="ECO:0000256" key="3">
    <source>
        <dbReference type="PIRSR" id="PIRSR600183-50"/>
    </source>
</evidence>
<feature type="domain" description="Orn/DAP/Arg decarboxylase 2 N-terminal" evidence="4">
    <location>
        <begin position="31"/>
        <end position="275"/>
    </location>
</feature>
<dbReference type="AlphaFoldDB" id="A0A291P8D7"/>
<dbReference type="PANTHER" id="PTHR43727">
    <property type="entry name" value="DIAMINOPIMELATE DECARBOXYLASE"/>
    <property type="match status" value="1"/>
</dbReference>
<dbReference type="KEGG" id="hbe:BEI_2157"/>
<keyword evidence="2 3" id="KW-0663">Pyridoxal phosphate</keyword>
<dbReference type="EMBL" id="CP021435">
    <property type="protein sequence ID" value="ATJ83144.1"/>
    <property type="molecule type" value="Genomic_DNA"/>
</dbReference>
<comment type="cofactor">
    <cofactor evidence="1 3">
        <name>pyridoxal 5'-phosphate</name>
        <dbReference type="ChEBI" id="CHEBI:597326"/>
    </cofactor>
</comment>
<dbReference type="GO" id="GO:0008836">
    <property type="term" value="F:diaminopimelate decarboxylase activity"/>
    <property type="evidence" value="ECO:0007669"/>
    <property type="project" value="TreeGrafter"/>
</dbReference>
<dbReference type="SUPFAM" id="SSF50621">
    <property type="entry name" value="Alanine racemase C-terminal domain-like"/>
    <property type="match status" value="1"/>
</dbReference>
<feature type="active site" description="Proton donor" evidence="3">
    <location>
        <position position="339"/>
    </location>
</feature>
<dbReference type="Gene3D" id="2.40.37.10">
    <property type="entry name" value="Lyase, Ornithine Decarboxylase, Chain A, domain 1"/>
    <property type="match status" value="1"/>
</dbReference>
<evidence type="ECO:0000313" key="5">
    <source>
        <dbReference type="EMBL" id="ATJ83144.1"/>
    </source>
</evidence>
<dbReference type="Gene3D" id="3.20.20.10">
    <property type="entry name" value="Alanine racemase"/>
    <property type="match status" value="1"/>
</dbReference>
<dbReference type="Proteomes" id="UP000219993">
    <property type="component" value="Chromosome"/>
</dbReference>
<gene>
    <name evidence="5" type="primary">lysA2</name>
    <name evidence="5" type="ORF">BEI_2157</name>
</gene>
<accession>A0A291P8D7</accession>
<dbReference type="PANTHER" id="PTHR43727:SF3">
    <property type="entry name" value="GROUP IV DECARBOXYLASE"/>
    <property type="match status" value="1"/>
</dbReference>
<feature type="modified residue" description="N6-(pyridoxal phosphate)lysine" evidence="3">
    <location>
        <position position="52"/>
    </location>
</feature>
<evidence type="ECO:0000256" key="2">
    <source>
        <dbReference type="ARBA" id="ARBA00022898"/>
    </source>
</evidence>
<dbReference type="InterPro" id="IPR000183">
    <property type="entry name" value="Orn/DAP/Arg_de-COase"/>
</dbReference>
<dbReference type="InterPro" id="IPR009006">
    <property type="entry name" value="Ala_racemase/Decarboxylase_C"/>
</dbReference>
<dbReference type="RefSeq" id="WP_097789516.1">
    <property type="nucleotide sequence ID" value="NZ_BAAADT010000004.1"/>
</dbReference>
<dbReference type="PRINTS" id="PR01179">
    <property type="entry name" value="ODADCRBXLASE"/>
</dbReference>
<dbReference type="SUPFAM" id="SSF51419">
    <property type="entry name" value="PLP-binding barrel"/>
    <property type="match status" value="1"/>
</dbReference>
<dbReference type="Pfam" id="PF02784">
    <property type="entry name" value="Orn_Arg_deC_N"/>
    <property type="match status" value="1"/>
</dbReference>
<evidence type="ECO:0000259" key="4">
    <source>
        <dbReference type="Pfam" id="PF02784"/>
    </source>
</evidence>